<dbReference type="InterPro" id="IPR013087">
    <property type="entry name" value="Znf_C2H2_type"/>
</dbReference>
<evidence type="ECO:0000313" key="4">
    <source>
        <dbReference type="EMBL" id="KAK7199339.1"/>
    </source>
</evidence>
<keyword evidence="5" id="KW-1185">Reference proteome</keyword>
<dbReference type="Proteomes" id="UP001430356">
    <property type="component" value="Unassembled WGS sequence"/>
</dbReference>
<comment type="caution">
    <text evidence="4">The sequence shown here is derived from an EMBL/GenBank/DDBJ whole genome shotgun (WGS) entry which is preliminary data.</text>
</comment>
<keyword evidence="1" id="KW-0863">Zinc-finger</keyword>
<accession>A0AAW0F153</accession>
<name>A0AAW0F153_9TRYP</name>
<evidence type="ECO:0000313" key="5">
    <source>
        <dbReference type="Proteomes" id="UP001430356"/>
    </source>
</evidence>
<sequence length="348" mass="36915">MLHAASALRVASWAASATARTLAPSLTRAHRYPSHALVQRWCCSGCRTMSSSVVASNTPSAPSPPRVRHACPECCRSFLCEANLVRHRTARHGVRVTSASDVAQAQLVAHNAQLRQELARVTARVRHLRTNVSAASPAGGASTPEPAATDAATDVAAAATASVAAQEDETAFYPSAVPTGRLMEVDAAVEQQWRRSGRGLGTGISVVDCVGTVRGRVELGVLRGTCTTVVDGVAAETTPRVLQFCVEVHGYRERRPGQVMLHRAHLLVRHTIAESSRRPGLYSVREGDVVHVHGHYALHSTYDMISKLSIENVVVEADAVGLLRAAPPPPPPPTGSATPTTAERETAP</sequence>
<dbReference type="GO" id="GO:0008270">
    <property type="term" value="F:zinc ion binding"/>
    <property type="evidence" value="ECO:0007669"/>
    <property type="project" value="UniProtKB-KW"/>
</dbReference>
<dbReference type="EMBL" id="JAECZO010000301">
    <property type="protein sequence ID" value="KAK7199339.1"/>
    <property type="molecule type" value="Genomic_DNA"/>
</dbReference>
<feature type="region of interest" description="Disordered" evidence="2">
    <location>
        <begin position="324"/>
        <end position="348"/>
    </location>
</feature>
<proteinExistence type="predicted"/>
<evidence type="ECO:0000256" key="1">
    <source>
        <dbReference type="PROSITE-ProRule" id="PRU00042"/>
    </source>
</evidence>
<gene>
    <name evidence="4" type="ORF">NESM_000906700</name>
</gene>
<evidence type="ECO:0000256" key="2">
    <source>
        <dbReference type="SAM" id="MobiDB-lite"/>
    </source>
</evidence>
<feature type="domain" description="C2H2-type" evidence="3">
    <location>
        <begin position="69"/>
        <end position="92"/>
    </location>
</feature>
<evidence type="ECO:0000259" key="3">
    <source>
        <dbReference type="PROSITE" id="PS50157"/>
    </source>
</evidence>
<dbReference type="PROSITE" id="PS50157">
    <property type="entry name" value="ZINC_FINGER_C2H2_2"/>
    <property type="match status" value="1"/>
</dbReference>
<protein>
    <recommendedName>
        <fullName evidence="3">C2H2-type domain-containing protein</fullName>
    </recommendedName>
</protein>
<dbReference type="PROSITE" id="PS00028">
    <property type="entry name" value="ZINC_FINGER_C2H2_1"/>
    <property type="match status" value="1"/>
</dbReference>
<reference evidence="4 5" key="1">
    <citation type="journal article" date="2021" name="MBio">
        <title>A New Model Trypanosomatid, Novymonas esmeraldas: Genomic Perception of Its 'Candidatus Pandoraea novymonadis' Endosymbiont.</title>
        <authorList>
            <person name="Zakharova A."/>
            <person name="Saura A."/>
            <person name="Butenko A."/>
            <person name="Podesvova L."/>
            <person name="Warmusova S."/>
            <person name="Kostygov A.Y."/>
            <person name="Nenarokova A."/>
            <person name="Lukes J."/>
            <person name="Opperdoes F.R."/>
            <person name="Yurchenko V."/>
        </authorList>
    </citation>
    <scope>NUCLEOTIDE SEQUENCE [LARGE SCALE GENOMIC DNA]</scope>
    <source>
        <strain evidence="4 5">E262AT.01</strain>
    </source>
</reference>
<dbReference type="AlphaFoldDB" id="A0AAW0F153"/>
<keyword evidence="1" id="KW-0479">Metal-binding</keyword>
<organism evidence="4 5">
    <name type="scientific">Novymonas esmeraldas</name>
    <dbReference type="NCBI Taxonomy" id="1808958"/>
    <lineage>
        <taxon>Eukaryota</taxon>
        <taxon>Discoba</taxon>
        <taxon>Euglenozoa</taxon>
        <taxon>Kinetoplastea</taxon>
        <taxon>Metakinetoplastina</taxon>
        <taxon>Trypanosomatida</taxon>
        <taxon>Trypanosomatidae</taxon>
        <taxon>Novymonas</taxon>
    </lineage>
</organism>
<keyword evidence="1" id="KW-0862">Zinc</keyword>